<dbReference type="InterPro" id="IPR027619">
    <property type="entry name" value="C-S_lyase_PatB-like"/>
</dbReference>
<dbReference type="NCBIfam" id="TIGR04350">
    <property type="entry name" value="C_S_lyase_PatB"/>
    <property type="match status" value="1"/>
</dbReference>
<dbReference type="EMBL" id="CP120733">
    <property type="protein sequence ID" value="WFD09623.1"/>
    <property type="molecule type" value="Genomic_DNA"/>
</dbReference>
<dbReference type="Pfam" id="PF00155">
    <property type="entry name" value="Aminotran_1_2"/>
    <property type="match status" value="1"/>
</dbReference>
<gene>
    <name evidence="7" type="ORF">P4S50_14695</name>
</gene>
<feature type="domain" description="Aminotransferase class I/classII large" evidence="6">
    <location>
        <begin position="36"/>
        <end position="383"/>
    </location>
</feature>
<dbReference type="InterPro" id="IPR015422">
    <property type="entry name" value="PyrdxlP-dep_Trfase_small"/>
</dbReference>
<dbReference type="InterPro" id="IPR015421">
    <property type="entry name" value="PyrdxlP-dep_Trfase_major"/>
</dbReference>
<evidence type="ECO:0000256" key="1">
    <source>
        <dbReference type="ARBA" id="ARBA00001933"/>
    </source>
</evidence>
<dbReference type="PANTHER" id="PTHR43525">
    <property type="entry name" value="PROTEIN MALY"/>
    <property type="match status" value="1"/>
</dbReference>
<evidence type="ECO:0000313" key="7">
    <source>
        <dbReference type="EMBL" id="WFD09623.1"/>
    </source>
</evidence>
<dbReference type="Gene3D" id="3.40.640.10">
    <property type="entry name" value="Type I PLP-dependent aspartate aminotransferase-like (Major domain)"/>
    <property type="match status" value="1"/>
</dbReference>
<dbReference type="InterPro" id="IPR004839">
    <property type="entry name" value="Aminotransferase_I/II_large"/>
</dbReference>
<evidence type="ECO:0000256" key="4">
    <source>
        <dbReference type="ARBA" id="ARBA00023239"/>
    </source>
</evidence>
<dbReference type="Proteomes" id="UP001222800">
    <property type="component" value="Chromosome"/>
</dbReference>
<reference evidence="7 8" key="1">
    <citation type="submission" date="2023-03" db="EMBL/GenBank/DDBJ databases">
        <title>Complete genome sequence of Tepidibacter sp. SWIR-1, isolated from a deep-sea hydrothermal vent.</title>
        <authorList>
            <person name="Li X."/>
        </authorList>
    </citation>
    <scope>NUCLEOTIDE SEQUENCE [LARGE SCALE GENOMIC DNA]</scope>
    <source>
        <strain evidence="7 8">SWIR-1</strain>
    </source>
</reference>
<evidence type="ECO:0000256" key="3">
    <source>
        <dbReference type="ARBA" id="ARBA00022898"/>
    </source>
</evidence>
<proteinExistence type="inferred from homology"/>
<dbReference type="GO" id="GO:0008483">
    <property type="term" value="F:transaminase activity"/>
    <property type="evidence" value="ECO:0007669"/>
    <property type="project" value="UniProtKB-KW"/>
</dbReference>
<accession>A0ABY8E9L6</accession>
<name>A0ABY8E9L6_9FIRM</name>
<keyword evidence="7" id="KW-0032">Aminotransferase</keyword>
<keyword evidence="3" id="KW-0663">Pyridoxal phosphate</keyword>
<evidence type="ECO:0000259" key="6">
    <source>
        <dbReference type="Pfam" id="PF00155"/>
    </source>
</evidence>
<dbReference type="SUPFAM" id="SSF53383">
    <property type="entry name" value="PLP-dependent transferases"/>
    <property type="match status" value="1"/>
</dbReference>
<evidence type="ECO:0000256" key="5">
    <source>
        <dbReference type="ARBA" id="ARBA00037974"/>
    </source>
</evidence>
<keyword evidence="7" id="KW-0808">Transferase</keyword>
<dbReference type="RefSeq" id="WP_277731553.1">
    <property type="nucleotide sequence ID" value="NZ_CP120733.1"/>
</dbReference>
<evidence type="ECO:0000313" key="8">
    <source>
        <dbReference type="Proteomes" id="UP001222800"/>
    </source>
</evidence>
<comment type="similarity">
    <text evidence="5">Belongs to the class-II pyridoxal-phosphate-dependent aminotransferase family. MalY/PatB cystathionine beta-lyase subfamily.</text>
</comment>
<dbReference type="Gene3D" id="3.90.1150.10">
    <property type="entry name" value="Aspartate Aminotransferase, domain 1"/>
    <property type="match status" value="1"/>
</dbReference>
<comment type="cofactor">
    <cofactor evidence="1">
        <name>pyridoxal 5'-phosphate</name>
        <dbReference type="ChEBI" id="CHEBI:597326"/>
    </cofactor>
</comment>
<dbReference type="CDD" id="cd00609">
    <property type="entry name" value="AAT_like"/>
    <property type="match status" value="1"/>
</dbReference>
<keyword evidence="4" id="KW-0456">Lyase</keyword>
<keyword evidence="8" id="KW-1185">Reference proteome</keyword>
<sequence>MKYEFDKLIDRKEHHSAKWNEMGNKFGTNDLIPMWIADMDFKTAPEIIEAMKEKLEHGVFGYVNRTDEYYKTACNWLKKRHGWDVSTENITYSPGVVPALSIIIQEFTKPGDKIIIQSPVYYPFFNVIEENNREIVLNPLKETERGYYEMDYEDLISKIDDAKFLILCNPHNPVGRVWKKQELKKLGKICFARGVKVISDEIHSDLIFKENKHVPFASLGKEFEENTITCFAPTKTFNIAGLYSSFIVFPNSKDKDIFEEALGRIDLKRNNPFSLVATMAAYEKGEPWLDELLVYLEENIDYMIEYIKENIPKIKVRKPEGTYLVWLDFRDYAFSKDELGRKMIEEAKIAFDDGLWFGNEGEGFQRINVACPRVMIEDVLKRLETVFK</sequence>
<dbReference type="PANTHER" id="PTHR43525:SF1">
    <property type="entry name" value="PROTEIN MALY"/>
    <property type="match status" value="1"/>
</dbReference>
<evidence type="ECO:0000256" key="2">
    <source>
        <dbReference type="ARBA" id="ARBA00012224"/>
    </source>
</evidence>
<dbReference type="InterPro" id="IPR051798">
    <property type="entry name" value="Class-II_PLP-Dep_Aminotrans"/>
</dbReference>
<dbReference type="InterPro" id="IPR015424">
    <property type="entry name" value="PyrdxlP-dep_Trfase"/>
</dbReference>
<organism evidence="7 8">
    <name type="scientific">Tepidibacter hydrothermalis</name>
    <dbReference type="NCBI Taxonomy" id="3036126"/>
    <lineage>
        <taxon>Bacteria</taxon>
        <taxon>Bacillati</taxon>
        <taxon>Bacillota</taxon>
        <taxon>Clostridia</taxon>
        <taxon>Peptostreptococcales</taxon>
        <taxon>Peptostreptococcaceae</taxon>
        <taxon>Tepidibacter</taxon>
    </lineage>
</organism>
<protein>
    <recommendedName>
        <fullName evidence="2">cysteine-S-conjugate beta-lyase</fullName>
        <ecNumber evidence="2">4.4.1.13</ecNumber>
    </recommendedName>
</protein>
<dbReference type="EC" id="4.4.1.13" evidence="2"/>